<name>A0A2T0XIB3_9BURK</name>
<gene>
    <name evidence="1" type="ORF">BCM14_1488</name>
</gene>
<comment type="caution">
    <text evidence="1">The sequence shown here is derived from an EMBL/GenBank/DDBJ whole genome shotgun (WGS) entry which is preliminary data.</text>
</comment>
<dbReference type="AlphaFoldDB" id="A0A2T0XIB3"/>
<dbReference type="Gene3D" id="3.40.50.2000">
    <property type="entry name" value="Glycogen Phosphorylase B"/>
    <property type="match status" value="1"/>
</dbReference>
<keyword evidence="2" id="KW-1185">Reference proteome</keyword>
<dbReference type="RefSeq" id="WP_146129733.1">
    <property type="nucleotide sequence ID" value="NZ_PVTV01000012.1"/>
</dbReference>
<evidence type="ECO:0008006" key="3">
    <source>
        <dbReference type="Google" id="ProtNLM"/>
    </source>
</evidence>
<dbReference type="SUPFAM" id="SSF53756">
    <property type="entry name" value="UDP-Glycosyltransferase/glycogen phosphorylase"/>
    <property type="match status" value="1"/>
</dbReference>
<reference evidence="1 2" key="1">
    <citation type="submission" date="2018-03" db="EMBL/GenBank/DDBJ databases">
        <title>Genomic Encyclopedia of Type Strains, Phase III (KMG-III): the genomes of soil and plant-associated and newly described type strains.</title>
        <authorList>
            <person name="Whitman W."/>
        </authorList>
    </citation>
    <scope>NUCLEOTIDE SEQUENCE [LARGE SCALE GENOMIC DNA]</scope>
    <source>
        <strain evidence="1 2">MWH-P2sevCIIIb</strain>
    </source>
</reference>
<accession>A0A2T0XIB3</accession>
<sequence>MSIQLLVARKFRNKILDKSNLGAVLDWASTTNQRLKRSFNKTEPSVYYHYYSRYTHPHIRERFYDHSAPVQWKNYEDAALAHFLQMPEKVVKPYLIEPNDHILTIGHMFGATKPSELINRIPDIQETIASNNFKGFLLAPDGLEDQFRYYFGNDHECKMLFFSQRRFIPTVDVLANRCDNNKKVSEPVNFLCLASDHEIKAVDILIDAWLAINHLNGATLTLACPNIPEEYLRRIKATKSIKLIQAAPLKASIKSQLLSAGDVSIFLTHIDGGANLTEGMEYGHAVIVNTSHRSKYIVNTENGLIVNFPHEFYKCGHYGVEYDSVEEYLDIVEQGKKAGNYDRSKIELQRAIVAYIENPELLLQHSQNTLKAVAEQNLERSNTVLLDIYKKAIEG</sequence>
<dbReference type="Proteomes" id="UP000238308">
    <property type="component" value="Unassembled WGS sequence"/>
</dbReference>
<dbReference type="EMBL" id="PVTV01000012">
    <property type="protein sequence ID" value="PRY98655.1"/>
    <property type="molecule type" value="Genomic_DNA"/>
</dbReference>
<proteinExistence type="predicted"/>
<protein>
    <recommendedName>
        <fullName evidence="3">Glycosyltransferase</fullName>
    </recommendedName>
</protein>
<evidence type="ECO:0000313" key="2">
    <source>
        <dbReference type="Proteomes" id="UP000238308"/>
    </source>
</evidence>
<organism evidence="1 2">
    <name type="scientific">Jezberella montanilacus</name>
    <dbReference type="NCBI Taxonomy" id="323426"/>
    <lineage>
        <taxon>Bacteria</taxon>
        <taxon>Pseudomonadati</taxon>
        <taxon>Pseudomonadota</taxon>
        <taxon>Betaproteobacteria</taxon>
        <taxon>Burkholderiales</taxon>
        <taxon>Alcaligenaceae</taxon>
        <taxon>Jezberella</taxon>
    </lineage>
</organism>
<evidence type="ECO:0000313" key="1">
    <source>
        <dbReference type="EMBL" id="PRY98655.1"/>
    </source>
</evidence>